<feature type="transmembrane region" description="Helical" evidence="2">
    <location>
        <begin position="121"/>
        <end position="141"/>
    </location>
</feature>
<feature type="transmembrane region" description="Helical" evidence="2">
    <location>
        <begin position="192"/>
        <end position="214"/>
    </location>
</feature>
<evidence type="ECO:0000256" key="2">
    <source>
        <dbReference type="SAM" id="Phobius"/>
    </source>
</evidence>
<evidence type="ECO:0000313" key="3">
    <source>
        <dbReference type="EMBL" id="CDP38961.1"/>
    </source>
</evidence>
<organism evidence="3">
    <name type="scientific">Blastobotrys adeninivorans</name>
    <name type="common">Yeast</name>
    <name type="synonym">Arxula adeninivorans</name>
    <dbReference type="NCBI Taxonomy" id="409370"/>
    <lineage>
        <taxon>Eukaryota</taxon>
        <taxon>Fungi</taxon>
        <taxon>Dikarya</taxon>
        <taxon>Ascomycota</taxon>
        <taxon>Saccharomycotina</taxon>
        <taxon>Dipodascomycetes</taxon>
        <taxon>Dipodascales</taxon>
        <taxon>Trichomonascaceae</taxon>
        <taxon>Blastobotrys</taxon>
    </lineage>
</organism>
<feature type="region of interest" description="Disordered" evidence="1">
    <location>
        <begin position="1"/>
        <end position="27"/>
    </location>
</feature>
<accession>A0A060TIH5</accession>
<dbReference type="PANTHER" id="PTHR28147">
    <property type="entry name" value="N-GLYCOSYLATION PROTEIN EOS1"/>
    <property type="match status" value="1"/>
</dbReference>
<reference evidence="3" key="2">
    <citation type="submission" date="2014-06" db="EMBL/GenBank/DDBJ databases">
        <title>The complete genome of Blastobotrys (Arxula) adeninivorans LS3 - a yeast of biotechnological interest.</title>
        <authorList>
            <person name="Kunze G."/>
            <person name="Gaillardin C."/>
            <person name="Czernicka M."/>
            <person name="Durrens P."/>
            <person name="Martin T."/>
            <person name="Boer E."/>
            <person name="Gabaldon T."/>
            <person name="Cruz J."/>
            <person name="Talla E."/>
            <person name="Marck C."/>
            <person name="Goffeau A."/>
            <person name="Barbe V."/>
            <person name="Baret P."/>
            <person name="Baronian K."/>
            <person name="Beier S."/>
            <person name="Bleykasten C."/>
            <person name="Bode R."/>
            <person name="Casaregola S."/>
            <person name="Despons L."/>
            <person name="Fairhead C."/>
            <person name="Giersberg M."/>
            <person name="Gierski P."/>
            <person name="Hahnel U."/>
            <person name="Hartmann A."/>
            <person name="Jankowska D."/>
            <person name="Jubin C."/>
            <person name="Jung P."/>
            <person name="Lafontaine I."/>
            <person name="Leh-Louis V."/>
            <person name="Lemaire M."/>
            <person name="Marcet-Houben M."/>
            <person name="Mascher M."/>
            <person name="Morel G."/>
            <person name="Richard G.-F."/>
            <person name="Riechen J."/>
            <person name="Sacerdot C."/>
            <person name="Sarkar A."/>
            <person name="Savel G."/>
            <person name="Schacherer J."/>
            <person name="Sherman D."/>
            <person name="Straub M.-L."/>
            <person name="Stein N."/>
            <person name="Thierry A."/>
            <person name="Trautwein-Schult A."/>
            <person name="Westhof E."/>
            <person name="Worch S."/>
            <person name="Dujon B."/>
            <person name="Souciet J.-L."/>
            <person name="Wincker P."/>
            <person name="Scholz U."/>
            <person name="Neuveglise N."/>
        </authorList>
    </citation>
    <scope>NUCLEOTIDE SEQUENCE</scope>
    <source>
        <strain evidence="3">LS3</strain>
    </source>
</reference>
<feature type="transmembrane region" description="Helical" evidence="2">
    <location>
        <begin position="49"/>
        <end position="72"/>
    </location>
</feature>
<sequence>MGLVSNYQTRSHTRHSRQTGLYMASSNGPPIRRDNRLKMLGLRFINSRLHFIFGWARSVAIIPSVIGMWNCLHEAYLLEDSRPITSVRSSELFLASIWCIVSGYLSYCVIDGLMVRWLVTYSQPAAIVRVLSCSTLNIAMIQSLHSLLSPDRTYLLHVWILVSCILTLAYIVQNFVTSNLALEKRARSVDLYNIAVFAVVPVGLASFVTMLGLLRCLLILRMDLEAVQEGTPTIDGNYSL</sequence>
<dbReference type="GO" id="GO:0006487">
    <property type="term" value="P:protein N-linked glycosylation"/>
    <property type="evidence" value="ECO:0007669"/>
    <property type="project" value="TreeGrafter"/>
</dbReference>
<dbReference type="PhylomeDB" id="A0A060TIH5"/>
<proteinExistence type="predicted"/>
<keyword evidence="2" id="KW-0472">Membrane</keyword>
<keyword evidence="2" id="KW-1133">Transmembrane helix</keyword>
<evidence type="ECO:0000256" key="1">
    <source>
        <dbReference type="SAM" id="MobiDB-lite"/>
    </source>
</evidence>
<dbReference type="AlphaFoldDB" id="A0A060TIH5"/>
<name>A0A060TIH5_BLAAD</name>
<reference evidence="3" key="1">
    <citation type="submission" date="2014-02" db="EMBL/GenBank/DDBJ databases">
        <authorList>
            <person name="Genoscope - CEA"/>
        </authorList>
    </citation>
    <scope>NUCLEOTIDE SEQUENCE</scope>
    <source>
        <strain evidence="3">LS3</strain>
    </source>
</reference>
<protein>
    <submittedName>
        <fullName evidence="3">ARAD1D46552p</fullName>
    </submittedName>
</protein>
<feature type="transmembrane region" description="Helical" evidence="2">
    <location>
        <begin position="153"/>
        <end position="172"/>
    </location>
</feature>
<dbReference type="GO" id="GO:0005789">
    <property type="term" value="C:endoplasmic reticulum membrane"/>
    <property type="evidence" value="ECO:0007669"/>
    <property type="project" value="InterPro"/>
</dbReference>
<keyword evidence="2" id="KW-0812">Transmembrane</keyword>
<dbReference type="EMBL" id="HG937694">
    <property type="protein sequence ID" value="CDP38961.1"/>
    <property type="molecule type" value="Genomic_DNA"/>
</dbReference>
<dbReference type="PRINTS" id="PR02070">
    <property type="entry name" value="NGLYCOSEOS1"/>
</dbReference>
<gene>
    <name evidence="3" type="ORF">GNLVRS02_ARAD1D46552g</name>
</gene>
<dbReference type="Pfam" id="PF12326">
    <property type="entry name" value="EOS1"/>
    <property type="match status" value="2"/>
</dbReference>
<feature type="transmembrane region" description="Helical" evidence="2">
    <location>
        <begin position="92"/>
        <end position="115"/>
    </location>
</feature>
<dbReference type="InterPro" id="IPR021100">
    <property type="entry name" value="N-glycosylation_EOS1"/>
</dbReference>
<dbReference type="GO" id="GO:0034599">
    <property type="term" value="P:cellular response to oxidative stress"/>
    <property type="evidence" value="ECO:0007669"/>
    <property type="project" value="InterPro"/>
</dbReference>
<feature type="compositionally biased region" description="Polar residues" evidence="1">
    <location>
        <begin position="1"/>
        <end position="10"/>
    </location>
</feature>
<dbReference type="PANTHER" id="PTHR28147:SF1">
    <property type="entry name" value="N-GLYCOSYLATION PROTEIN EOS1"/>
    <property type="match status" value="1"/>
</dbReference>